<evidence type="ECO:0000256" key="1">
    <source>
        <dbReference type="SAM" id="SignalP"/>
    </source>
</evidence>
<keyword evidence="3" id="KW-1185">Reference proteome</keyword>
<proteinExistence type="predicted"/>
<comment type="caution">
    <text evidence="2">The sequence shown here is derived from an EMBL/GenBank/DDBJ whole genome shotgun (WGS) entry which is preliminary data.</text>
</comment>
<accession>A0ABQ1QEB5</accession>
<dbReference type="RefSeq" id="WP_188525911.1">
    <property type="nucleotide sequence ID" value="NZ_BMGI01000001.1"/>
</dbReference>
<organism evidence="2 3">
    <name type="scientific">Sinisalibacter lacisalsi</name>
    <dbReference type="NCBI Taxonomy" id="1526570"/>
    <lineage>
        <taxon>Bacteria</taxon>
        <taxon>Pseudomonadati</taxon>
        <taxon>Pseudomonadota</taxon>
        <taxon>Alphaproteobacteria</taxon>
        <taxon>Rhodobacterales</taxon>
        <taxon>Roseobacteraceae</taxon>
        <taxon>Sinisalibacter</taxon>
    </lineage>
</organism>
<name>A0ABQ1QEB5_9RHOB</name>
<feature type="signal peptide" evidence="1">
    <location>
        <begin position="1"/>
        <end position="19"/>
    </location>
</feature>
<evidence type="ECO:0000313" key="2">
    <source>
        <dbReference type="EMBL" id="GGD22486.1"/>
    </source>
</evidence>
<protein>
    <recommendedName>
        <fullName evidence="4">Hdr-like menaquinol oxidoreductase cytochrome c subunit</fullName>
    </recommendedName>
</protein>
<evidence type="ECO:0000313" key="3">
    <source>
        <dbReference type="Proteomes" id="UP000617355"/>
    </source>
</evidence>
<dbReference type="InterPro" id="IPR036280">
    <property type="entry name" value="Multihaem_cyt_sf"/>
</dbReference>
<evidence type="ECO:0008006" key="4">
    <source>
        <dbReference type="Google" id="ProtNLM"/>
    </source>
</evidence>
<dbReference type="Proteomes" id="UP000617355">
    <property type="component" value="Unassembled WGS sequence"/>
</dbReference>
<reference evidence="3" key="1">
    <citation type="journal article" date="2019" name="Int. J. Syst. Evol. Microbiol.">
        <title>The Global Catalogue of Microorganisms (GCM) 10K type strain sequencing project: providing services to taxonomists for standard genome sequencing and annotation.</title>
        <authorList>
            <consortium name="The Broad Institute Genomics Platform"/>
            <consortium name="The Broad Institute Genome Sequencing Center for Infectious Disease"/>
            <person name="Wu L."/>
            <person name="Ma J."/>
        </authorList>
    </citation>
    <scope>NUCLEOTIDE SEQUENCE [LARGE SCALE GENOMIC DNA]</scope>
    <source>
        <strain evidence="3">CGMCC 1.12922</strain>
    </source>
</reference>
<keyword evidence="1" id="KW-0732">Signal</keyword>
<feature type="chain" id="PRO_5045553543" description="Hdr-like menaquinol oxidoreductase cytochrome c subunit" evidence="1">
    <location>
        <begin position="20"/>
        <end position="153"/>
    </location>
</feature>
<dbReference type="SUPFAM" id="SSF48695">
    <property type="entry name" value="Multiheme cytochromes"/>
    <property type="match status" value="1"/>
</dbReference>
<dbReference type="Gene3D" id="3.90.10.10">
    <property type="entry name" value="Cytochrome C3"/>
    <property type="match status" value="1"/>
</dbReference>
<gene>
    <name evidence="2" type="ORF">GCM10011358_03750</name>
</gene>
<sequence length="153" mass="17052">MRLVLAFLAVIGFAWGAAADGSKPVVPVATGDPHPEGNDYWRVHHMKMLLHDRDLTMREGVRNVMPDANPIQASIGECFDCHGVQDDAGAYVSYDDERHFCRVCHDYTAVQVDCFMCHRSTPSETTAHRTMAKPDDPSSIEAYLARVAQEMTE</sequence>
<dbReference type="EMBL" id="BMGI01000001">
    <property type="protein sequence ID" value="GGD22486.1"/>
    <property type="molecule type" value="Genomic_DNA"/>
</dbReference>